<sequence>MFSFGSGKPPLDRGIPWVFCGHTSSWPPGRKRVFRILLMLSGYLRALSRYATRTAFPRSYPTVSKAGNMSSMLRTVKHFDYLVIGGGSGGIASARRAAEYGAKVALIEHGPLGGTCVNVGCVPKKLCFYCASMAEMMRDLKDYGFDTAAPVPRVNWAAFKAKRDAYIKRLNGIYGANLTKSNIELVKGRATFVSPKTVHVGGNAYSGEHVLIATGGEPLVPKVPGAEYGITSDGFFKLESLPKKCVVVGSGYIAVELAGVFHALGTEVTLVIRTEHILRAFEPALGDTLMEHMASEGVHFEKNCTVASITKVAHWYEVVTTTNKKIQDVDCVLWAVGRKPSVDIGLNLAGVELDKTGHIKVDEYQNTTQPGVYALGDVCGKWLLTPVAIAAGRCLSERLFNKKPNCKLEYENIPTVIFSHPPIGTLGMTLAQAEAKYGAQNIKTYRSTFVPMYYSMTERKVKCLMILVCAGPEERVVGLHMIGDSVDEILQGFGVAVKMGATKAQFDSCVAIHPTLAEELVTMR</sequence>
<accession>A0ACB8CET1</accession>
<evidence type="ECO:0000313" key="2">
    <source>
        <dbReference type="Proteomes" id="UP000821865"/>
    </source>
</evidence>
<evidence type="ECO:0000313" key="1">
    <source>
        <dbReference type="EMBL" id="KAH7941290.1"/>
    </source>
</evidence>
<dbReference type="Proteomes" id="UP000821865">
    <property type="component" value="Chromosome 7"/>
</dbReference>
<name>A0ACB8CET1_DERSI</name>
<proteinExistence type="predicted"/>
<comment type="caution">
    <text evidence="1">The sequence shown here is derived from an EMBL/GenBank/DDBJ whole genome shotgun (WGS) entry which is preliminary data.</text>
</comment>
<reference evidence="1" key="1">
    <citation type="submission" date="2020-05" db="EMBL/GenBank/DDBJ databases">
        <title>Large-scale comparative analyses of tick genomes elucidate their genetic diversity and vector capacities.</title>
        <authorList>
            <person name="Jia N."/>
            <person name="Wang J."/>
            <person name="Shi W."/>
            <person name="Du L."/>
            <person name="Sun Y."/>
            <person name="Zhan W."/>
            <person name="Jiang J."/>
            <person name="Wang Q."/>
            <person name="Zhang B."/>
            <person name="Ji P."/>
            <person name="Sakyi L.B."/>
            <person name="Cui X."/>
            <person name="Yuan T."/>
            <person name="Jiang B."/>
            <person name="Yang W."/>
            <person name="Lam T.T.-Y."/>
            <person name="Chang Q."/>
            <person name="Ding S."/>
            <person name="Wang X."/>
            <person name="Zhu J."/>
            <person name="Ruan X."/>
            <person name="Zhao L."/>
            <person name="Wei J."/>
            <person name="Que T."/>
            <person name="Du C."/>
            <person name="Cheng J."/>
            <person name="Dai P."/>
            <person name="Han X."/>
            <person name="Huang E."/>
            <person name="Gao Y."/>
            <person name="Liu J."/>
            <person name="Shao H."/>
            <person name="Ye R."/>
            <person name="Li L."/>
            <person name="Wei W."/>
            <person name="Wang X."/>
            <person name="Wang C."/>
            <person name="Yang T."/>
            <person name="Huo Q."/>
            <person name="Li W."/>
            <person name="Guo W."/>
            <person name="Chen H."/>
            <person name="Zhou L."/>
            <person name="Ni X."/>
            <person name="Tian J."/>
            <person name="Zhou Y."/>
            <person name="Sheng Y."/>
            <person name="Liu T."/>
            <person name="Pan Y."/>
            <person name="Xia L."/>
            <person name="Li J."/>
            <person name="Zhao F."/>
            <person name="Cao W."/>
        </authorList>
    </citation>
    <scope>NUCLEOTIDE SEQUENCE</scope>
    <source>
        <strain evidence="1">Dsil-2018</strain>
    </source>
</reference>
<dbReference type="EMBL" id="CM023476">
    <property type="protein sequence ID" value="KAH7941290.1"/>
    <property type="molecule type" value="Genomic_DNA"/>
</dbReference>
<protein>
    <submittedName>
        <fullName evidence="1">Uncharacterized protein</fullName>
    </submittedName>
</protein>
<keyword evidence="2" id="KW-1185">Reference proteome</keyword>
<organism evidence="1 2">
    <name type="scientific">Dermacentor silvarum</name>
    <name type="common">Tick</name>
    <dbReference type="NCBI Taxonomy" id="543639"/>
    <lineage>
        <taxon>Eukaryota</taxon>
        <taxon>Metazoa</taxon>
        <taxon>Ecdysozoa</taxon>
        <taxon>Arthropoda</taxon>
        <taxon>Chelicerata</taxon>
        <taxon>Arachnida</taxon>
        <taxon>Acari</taxon>
        <taxon>Parasitiformes</taxon>
        <taxon>Ixodida</taxon>
        <taxon>Ixodoidea</taxon>
        <taxon>Ixodidae</taxon>
        <taxon>Rhipicephalinae</taxon>
        <taxon>Dermacentor</taxon>
    </lineage>
</organism>
<gene>
    <name evidence="1" type="ORF">HPB49_011723</name>
</gene>